<dbReference type="PANTHER" id="PTHR39450">
    <property type="entry name" value="MOLYBDOPTERIN OXIDOREDUCTASE, 4FE-4S CLUSTER-BINDING SUBUNIT"/>
    <property type="match status" value="1"/>
</dbReference>
<dbReference type="EMBL" id="JACOOO010000031">
    <property type="protein sequence ID" value="MBC5629853.1"/>
    <property type="molecule type" value="Genomic_DNA"/>
</dbReference>
<protein>
    <submittedName>
        <fullName evidence="1">DUF1667 domain-containing protein</fullName>
    </submittedName>
</protein>
<dbReference type="Gene3D" id="3.10.530.10">
    <property type="entry name" value="CPE0013-like"/>
    <property type="match status" value="1"/>
</dbReference>
<evidence type="ECO:0000313" key="2">
    <source>
        <dbReference type="Proteomes" id="UP000596929"/>
    </source>
</evidence>
<organism evidence="1 2">
    <name type="scientific">Clostridium hominis</name>
    <dbReference type="NCBI Taxonomy" id="2763036"/>
    <lineage>
        <taxon>Bacteria</taxon>
        <taxon>Bacillati</taxon>
        <taxon>Bacillota</taxon>
        <taxon>Clostridia</taxon>
        <taxon>Eubacteriales</taxon>
        <taxon>Clostridiaceae</taxon>
        <taxon>Clostridium</taxon>
    </lineage>
</organism>
<gene>
    <name evidence="1" type="ORF">H8S20_13285</name>
</gene>
<comment type="caution">
    <text evidence="1">The sequence shown here is derived from an EMBL/GenBank/DDBJ whole genome shotgun (WGS) entry which is preliminary data.</text>
</comment>
<accession>A0ABR7DGA7</accession>
<dbReference type="SUPFAM" id="SSF160148">
    <property type="entry name" value="CPE0013-like"/>
    <property type="match status" value="1"/>
</dbReference>
<sequence>MEDIMENKAIFTSVVRVKGNNKYKVVPVRSSEEVDKSLWIEISKVLSRIYVSVPIKLGSIICKNVLNTGIDIISSRNIDKA</sequence>
<reference evidence="1 2" key="1">
    <citation type="submission" date="2020-08" db="EMBL/GenBank/DDBJ databases">
        <title>Genome public.</title>
        <authorList>
            <person name="Liu C."/>
            <person name="Sun Q."/>
        </authorList>
    </citation>
    <scope>NUCLEOTIDE SEQUENCE [LARGE SCALE GENOMIC DNA]</scope>
    <source>
        <strain evidence="1 2">NSJ-6</strain>
    </source>
</reference>
<dbReference type="Pfam" id="PF07892">
    <property type="entry name" value="DUF1667"/>
    <property type="match status" value="1"/>
</dbReference>
<dbReference type="InterPro" id="IPR012460">
    <property type="entry name" value="DUF1667"/>
</dbReference>
<dbReference type="Proteomes" id="UP000596929">
    <property type="component" value="Unassembled WGS sequence"/>
</dbReference>
<name>A0ABR7DGA7_9CLOT</name>
<evidence type="ECO:0000313" key="1">
    <source>
        <dbReference type="EMBL" id="MBC5629853.1"/>
    </source>
</evidence>
<dbReference type="PANTHER" id="PTHR39450:SF1">
    <property type="entry name" value="DUF1667 DOMAIN-CONTAINING PROTEIN"/>
    <property type="match status" value="1"/>
</dbReference>
<keyword evidence="2" id="KW-1185">Reference proteome</keyword>
<proteinExistence type="predicted"/>
<dbReference type="InterPro" id="IPR036593">
    <property type="entry name" value="CPE0013-like_sf"/>
</dbReference>